<comment type="caution">
    <text evidence="2">The sequence shown here is derived from an EMBL/GenBank/DDBJ whole genome shotgun (WGS) entry which is preliminary data.</text>
</comment>
<dbReference type="Pfam" id="PF12706">
    <property type="entry name" value="Lactamase_B_2"/>
    <property type="match status" value="1"/>
</dbReference>
<dbReference type="RefSeq" id="WP_168963766.1">
    <property type="nucleotide sequence ID" value="NZ_JABAEW010000056.1"/>
</dbReference>
<dbReference type="Proteomes" id="UP000576225">
    <property type="component" value="Unassembled WGS sequence"/>
</dbReference>
<proteinExistence type="predicted"/>
<dbReference type="EMBL" id="JABAEW010000056">
    <property type="protein sequence ID" value="NMD88725.1"/>
    <property type="molecule type" value="Genomic_DNA"/>
</dbReference>
<dbReference type="AlphaFoldDB" id="A0A848AYV8"/>
<feature type="domain" description="Metallo-beta-lactamase" evidence="1">
    <location>
        <begin position="47"/>
        <end position="223"/>
    </location>
</feature>
<protein>
    <recommendedName>
        <fullName evidence="1">Metallo-beta-lactamase domain-containing protein</fullName>
    </recommendedName>
</protein>
<evidence type="ECO:0000313" key="2">
    <source>
        <dbReference type="EMBL" id="NMD88725.1"/>
    </source>
</evidence>
<sequence>MEILICGSAAAEGIPAVFCNCRVCENARRKGGREIRSRSCYRIDRTFGIDANMDFHWQENRYCLRSDRLRHLFFTHSHEDHLDPYLFSYRRPGMSVVPPENILTVYGNPTVLEYIRDCRFSRGNLDKLRLKPVELEFFRPIAIPEEETEVLPLPANHDPAEKAMIFAIRRQGRQLLVANDSGWPADEVFDALRDWRFDAVIADCTGGTFTNGVNHMGGMVTVELRDRLKEQGSLAPECRFIANHFSHNGNCTYEEIVNFFTPHGIETAYDGFRFTL</sequence>
<dbReference type="SUPFAM" id="SSF56281">
    <property type="entry name" value="Metallo-hydrolase/oxidoreductase"/>
    <property type="match status" value="1"/>
</dbReference>
<reference evidence="2 3" key="1">
    <citation type="submission" date="2020-04" db="EMBL/GenBank/DDBJ databases">
        <authorList>
            <person name="Hitch T.C.A."/>
            <person name="Wylensek D."/>
            <person name="Clavel T."/>
        </authorList>
    </citation>
    <scope>NUCLEOTIDE SEQUENCE [LARGE SCALE GENOMIC DNA]</scope>
    <source>
        <strain evidence="2 3">COR2-253-APC-1A</strain>
    </source>
</reference>
<dbReference type="InterPro" id="IPR001279">
    <property type="entry name" value="Metallo-B-lactamas"/>
</dbReference>
<dbReference type="InterPro" id="IPR036866">
    <property type="entry name" value="RibonucZ/Hydroxyglut_hydro"/>
</dbReference>
<evidence type="ECO:0000313" key="3">
    <source>
        <dbReference type="Proteomes" id="UP000576225"/>
    </source>
</evidence>
<dbReference type="Gene3D" id="3.60.15.10">
    <property type="entry name" value="Ribonuclease Z/Hydroxyacylglutathione hydrolase-like"/>
    <property type="match status" value="1"/>
</dbReference>
<evidence type="ECO:0000259" key="1">
    <source>
        <dbReference type="Pfam" id="PF12706"/>
    </source>
</evidence>
<gene>
    <name evidence="2" type="ORF">HF882_19240</name>
</gene>
<organism evidence="2 3">
    <name type="scientific">Victivallis vadensis</name>
    <dbReference type="NCBI Taxonomy" id="172901"/>
    <lineage>
        <taxon>Bacteria</taxon>
        <taxon>Pseudomonadati</taxon>
        <taxon>Lentisphaerota</taxon>
        <taxon>Lentisphaeria</taxon>
        <taxon>Victivallales</taxon>
        <taxon>Victivallaceae</taxon>
        <taxon>Victivallis</taxon>
    </lineage>
</organism>
<name>A0A848AYV8_9BACT</name>
<accession>A0A848AYV8</accession>